<proteinExistence type="predicted"/>
<evidence type="ECO:0000313" key="2">
    <source>
        <dbReference type="EMBL" id="TGX50229.1"/>
    </source>
</evidence>
<evidence type="ECO:0000313" key="3">
    <source>
        <dbReference type="Proteomes" id="UP000306147"/>
    </source>
</evidence>
<organism evidence="2 3">
    <name type="scientific">Sphingomonas gei</name>
    <dbReference type="NCBI Taxonomy" id="1395960"/>
    <lineage>
        <taxon>Bacteria</taxon>
        <taxon>Pseudomonadati</taxon>
        <taxon>Pseudomonadota</taxon>
        <taxon>Alphaproteobacteria</taxon>
        <taxon>Sphingomonadales</taxon>
        <taxon>Sphingomonadaceae</taxon>
        <taxon>Sphingomonas</taxon>
    </lineage>
</organism>
<dbReference type="Proteomes" id="UP000306147">
    <property type="component" value="Unassembled WGS sequence"/>
</dbReference>
<dbReference type="EMBL" id="SRXT01000007">
    <property type="protein sequence ID" value="TGX50229.1"/>
    <property type="molecule type" value="Genomic_DNA"/>
</dbReference>
<keyword evidence="1" id="KW-0732">Signal</keyword>
<evidence type="ECO:0000256" key="1">
    <source>
        <dbReference type="SAM" id="SignalP"/>
    </source>
</evidence>
<protein>
    <submittedName>
        <fullName evidence="2">Uncharacterized protein</fullName>
    </submittedName>
</protein>
<accession>A0A4S1X2S5</accession>
<name>A0A4S1X2S5_9SPHN</name>
<feature type="signal peptide" evidence="1">
    <location>
        <begin position="1"/>
        <end position="25"/>
    </location>
</feature>
<keyword evidence="3" id="KW-1185">Reference proteome</keyword>
<gene>
    <name evidence="2" type="ORF">E5A73_17555</name>
</gene>
<comment type="caution">
    <text evidence="2">The sequence shown here is derived from an EMBL/GenBank/DDBJ whole genome shotgun (WGS) entry which is preliminary data.</text>
</comment>
<reference evidence="2 3" key="1">
    <citation type="submission" date="2019-04" db="EMBL/GenBank/DDBJ databases">
        <title>Sphingomonas psychrotolerans sp. nov., isolated from soil in the Tianshan Mountains, Xinjiang, China.</title>
        <authorList>
            <person name="Luo Y."/>
            <person name="Sheng H."/>
        </authorList>
    </citation>
    <scope>NUCLEOTIDE SEQUENCE [LARGE SCALE GENOMIC DNA]</scope>
    <source>
        <strain evidence="2 3">ZFGT-11</strain>
    </source>
</reference>
<sequence length="198" mass="21919">MNRINAGVMLLALLAMAFQAPLAHAHNLRKKGETVTVADSTLSVTPGRDWNRLSGKAGKNVETWTLDGGQLNDLTFFGGIVPGKPLVKERHKKKAPLPKFRKVTLLVELPELLEGTYRTYKNIGTFRLISTNPIKFLGQDGVTFTYEYTDQDQITRKGEATAAIVAGKLYMVSFDAPRLHYFERTIADVRALVATATL</sequence>
<dbReference type="AlphaFoldDB" id="A0A4S1X2S5"/>
<dbReference type="OrthoDB" id="6306524at2"/>
<feature type="chain" id="PRO_5020978828" evidence="1">
    <location>
        <begin position="26"/>
        <end position="198"/>
    </location>
</feature>